<dbReference type="PANTHER" id="PTHR36698">
    <property type="entry name" value="BLL5892 PROTEIN"/>
    <property type="match status" value="1"/>
</dbReference>
<protein>
    <submittedName>
        <fullName evidence="3">MCE family protein</fullName>
    </submittedName>
</protein>
<feature type="transmembrane region" description="Helical" evidence="1">
    <location>
        <begin position="7"/>
        <end position="29"/>
    </location>
</feature>
<gene>
    <name evidence="3" type="ORF">C5F48_07930</name>
</gene>
<dbReference type="Pfam" id="PF02470">
    <property type="entry name" value="MlaD"/>
    <property type="match status" value="1"/>
</dbReference>
<dbReference type="InterPro" id="IPR003399">
    <property type="entry name" value="Mce/MlaD"/>
</dbReference>
<dbReference type="Proteomes" id="UP000241010">
    <property type="component" value="Unassembled WGS sequence"/>
</dbReference>
<keyword evidence="1" id="KW-0812">Transmembrane</keyword>
<keyword evidence="4" id="KW-1185">Reference proteome</keyword>
<name>A0A2T4JWK8_9RHOB</name>
<dbReference type="RefSeq" id="WP_107663367.1">
    <property type="nucleotide sequence ID" value="NZ_PZKG01000025.1"/>
</dbReference>
<dbReference type="OrthoDB" id="9808689at2"/>
<evidence type="ECO:0000313" key="4">
    <source>
        <dbReference type="Proteomes" id="UP000241010"/>
    </source>
</evidence>
<keyword evidence="1" id="KW-1133">Transmembrane helix</keyword>
<accession>A0A2T4JWK8</accession>
<proteinExistence type="predicted"/>
<evidence type="ECO:0000259" key="2">
    <source>
        <dbReference type="Pfam" id="PF02470"/>
    </source>
</evidence>
<dbReference type="EMBL" id="PZKG01000025">
    <property type="protein sequence ID" value="PTE22309.1"/>
    <property type="molecule type" value="Genomic_DNA"/>
</dbReference>
<feature type="domain" description="Mce/MlaD" evidence="2">
    <location>
        <begin position="38"/>
        <end position="114"/>
    </location>
</feature>
<sequence length="315" mass="33912">METRARFILIGLFTLLGVIATLGFLLWLAKVQVDRSYEQYDILFPSVDGLGQASPVRYNGVDVGQVLSIGLDEENAAMVRVRIEIFSTTPVRADTKAQVASQGVTGVSYVSLAGGSPEAERLEILPPNEVPIIPSERSAVQALTADAPDLLAEALALIKDVSTFTGPENREAVRRILENADAAMTNIAQVTEDAAVASKNINAFSERLDTLADELEEVAVAAEATLAEARGTFSRANTVIDERVPPMLDQIASAVRGIEQSVSSFRSFATNGLPQFTTVANEARGLVSNLNSLTSQISRDPARFFLGNQTPDYRR</sequence>
<keyword evidence="1" id="KW-0472">Membrane</keyword>
<evidence type="ECO:0000256" key="1">
    <source>
        <dbReference type="SAM" id="Phobius"/>
    </source>
</evidence>
<dbReference type="PANTHER" id="PTHR36698:SF2">
    <property type="entry name" value="MCE_MLAD DOMAIN-CONTAINING PROTEIN"/>
    <property type="match status" value="1"/>
</dbReference>
<dbReference type="AlphaFoldDB" id="A0A2T4JWK8"/>
<organism evidence="3 4">
    <name type="scientific">Cereibacter changlensis JA139</name>
    <dbReference type="NCBI Taxonomy" id="1188249"/>
    <lineage>
        <taxon>Bacteria</taxon>
        <taxon>Pseudomonadati</taxon>
        <taxon>Pseudomonadota</taxon>
        <taxon>Alphaproteobacteria</taxon>
        <taxon>Rhodobacterales</taxon>
        <taxon>Paracoccaceae</taxon>
        <taxon>Cereibacter</taxon>
    </lineage>
</organism>
<comment type="caution">
    <text evidence="3">The sequence shown here is derived from an EMBL/GenBank/DDBJ whole genome shotgun (WGS) entry which is preliminary data.</text>
</comment>
<reference evidence="3 4" key="1">
    <citation type="submission" date="2018-03" db="EMBL/GenBank/DDBJ databases">
        <title>Cereibacter changlensis.</title>
        <authorList>
            <person name="Meyer T.E."/>
            <person name="Miller S."/>
            <person name="Lodha T."/>
            <person name="Gandham S."/>
            <person name="Chintalapati S."/>
            <person name="Chintalapati V.R."/>
        </authorList>
    </citation>
    <scope>NUCLEOTIDE SEQUENCE [LARGE SCALE GENOMIC DNA]</scope>
    <source>
        <strain evidence="3 4">JA139</strain>
    </source>
</reference>
<evidence type="ECO:0000313" key="3">
    <source>
        <dbReference type="EMBL" id="PTE22309.1"/>
    </source>
</evidence>